<comment type="caution">
    <text evidence="1">The sequence shown here is derived from an EMBL/GenBank/DDBJ whole genome shotgun (WGS) entry which is preliminary data.</text>
</comment>
<evidence type="ECO:0000313" key="1">
    <source>
        <dbReference type="EMBL" id="KAJ9653362.1"/>
    </source>
</evidence>
<dbReference type="Proteomes" id="UP001172386">
    <property type="component" value="Unassembled WGS sequence"/>
</dbReference>
<accession>A0ACC3A0F2</accession>
<gene>
    <name evidence="1" type="ORF">H2198_007451</name>
</gene>
<keyword evidence="2" id="KW-1185">Reference proteome</keyword>
<sequence>MAEQNVIAQLDNAIGDFFSQWNWASTAIVGFILIVLIYPIFAGKEPDTHPFLLARQSQASPIRQQGESAVYRSVEIPYGYPLRSGLAIKDAGASKWTSGRDGDLRDVWRQAVTGPKKEDGSSAGPPAKIITVLGSEKIIEHDLKDLTLDINVIGKYIKDVGGRKVAICLSNSTELLCAIFAGSFYNFSPILIPFSQTPSETTPLLTAVDFDTLIAEAGSVSLEGVLSKNKSVRRIIWVAKAGNKHLDWKDDPHGVAGKIDITTWHDIVEEKKAGASNEVPPLDKENEPLPIYCLSPTTAGKHELVEYTSKNLIAGTAALQASLLRAHKLNESDSVLPTTSLTSTYTLVWAFLTLFSGSTLLLNSVAGPGINLMAAAKSAREKLKPTIIIAHADTIQRFSGQLGELFASGGVGAKYTSWSNARLIQQGTMTGADKPNHVPAAFSELKSLYIDQPANAPPSSRINSSTLAPLRLLLGARISLALTASQVAGPVTQSNILDYRDKGDVCCVGPVVGSLEMNLVGEESDMGKADGGGVGNVVVRGPAAVGNVEKKEKVMLQGVRAKVDGDGTIVLVRQWHSYVTDDETGETMYRNPESIKIAVVDASKLDAMGCFYFSTEQMWDMIDPQMDDDDDDEVWDHVKDEDWFVVRHIPESCIVQDFTIGV</sequence>
<protein>
    <submittedName>
        <fullName evidence="1">Uncharacterized protein</fullName>
    </submittedName>
</protein>
<reference evidence="1" key="1">
    <citation type="submission" date="2022-10" db="EMBL/GenBank/DDBJ databases">
        <title>Culturing micro-colonial fungi from biological soil crusts in the Mojave desert and describing Neophaeococcomyces mojavensis, and introducing the new genera and species Taxawa tesnikishii.</title>
        <authorList>
            <person name="Kurbessoian T."/>
            <person name="Stajich J.E."/>
        </authorList>
    </citation>
    <scope>NUCLEOTIDE SEQUENCE</scope>
    <source>
        <strain evidence="1">JES_112</strain>
    </source>
</reference>
<name>A0ACC3A0F2_9EURO</name>
<evidence type="ECO:0000313" key="2">
    <source>
        <dbReference type="Proteomes" id="UP001172386"/>
    </source>
</evidence>
<proteinExistence type="predicted"/>
<organism evidence="1 2">
    <name type="scientific">Neophaeococcomyces mojaviensis</name>
    <dbReference type="NCBI Taxonomy" id="3383035"/>
    <lineage>
        <taxon>Eukaryota</taxon>
        <taxon>Fungi</taxon>
        <taxon>Dikarya</taxon>
        <taxon>Ascomycota</taxon>
        <taxon>Pezizomycotina</taxon>
        <taxon>Eurotiomycetes</taxon>
        <taxon>Chaetothyriomycetidae</taxon>
        <taxon>Chaetothyriales</taxon>
        <taxon>Chaetothyriales incertae sedis</taxon>
        <taxon>Neophaeococcomyces</taxon>
    </lineage>
</organism>
<dbReference type="EMBL" id="JAPDRQ010000157">
    <property type="protein sequence ID" value="KAJ9653362.1"/>
    <property type="molecule type" value="Genomic_DNA"/>
</dbReference>